<organism evidence="6 7">
    <name type="scientific">Sediminicurvatus halobius</name>
    <dbReference type="NCBI Taxonomy" id="2182432"/>
    <lineage>
        <taxon>Bacteria</taxon>
        <taxon>Pseudomonadati</taxon>
        <taxon>Pseudomonadota</taxon>
        <taxon>Gammaproteobacteria</taxon>
        <taxon>Chromatiales</taxon>
        <taxon>Ectothiorhodospiraceae</taxon>
        <taxon>Sediminicurvatus</taxon>
    </lineage>
</organism>
<evidence type="ECO:0000313" key="7">
    <source>
        <dbReference type="Proteomes" id="UP000245474"/>
    </source>
</evidence>
<evidence type="ECO:0000256" key="3">
    <source>
        <dbReference type="ARBA" id="ARBA00022723"/>
    </source>
</evidence>
<dbReference type="EMBL" id="QFFI01000006">
    <property type="protein sequence ID" value="PWG64381.1"/>
    <property type="molecule type" value="Genomic_DNA"/>
</dbReference>
<keyword evidence="4" id="KW-0378">Hydrolase</keyword>
<dbReference type="GO" id="GO:0004427">
    <property type="term" value="F:inorganic diphosphate phosphatase activity"/>
    <property type="evidence" value="ECO:0007669"/>
    <property type="project" value="UniProtKB-EC"/>
</dbReference>
<dbReference type="GO" id="GO:0006796">
    <property type="term" value="P:phosphate-containing compound metabolic process"/>
    <property type="evidence" value="ECO:0007669"/>
    <property type="project" value="InterPro"/>
</dbReference>
<evidence type="ECO:0000256" key="2">
    <source>
        <dbReference type="ARBA" id="ARBA00012146"/>
    </source>
</evidence>
<keyword evidence="7" id="KW-1185">Reference proteome</keyword>
<gene>
    <name evidence="6" type="ORF">DEM34_05740</name>
</gene>
<evidence type="ECO:0000313" key="6">
    <source>
        <dbReference type="EMBL" id="PWG64381.1"/>
    </source>
</evidence>
<protein>
    <recommendedName>
        <fullName evidence="2">inorganic diphosphatase</fullName>
        <ecNumber evidence="2">3.6.1.1</ecNumber>
    </recommendedName>
</protein>
<proteinExistence type="predicted"/>
<dbReference type="InterPro" id="IPR036649">
    <property type="entry name" value="Pyrophosphatase_sf"/>
</dbReference>
<dbReference type="EC" id="3.6.1.1" evidence="2"/>
<name>A0A2U2N577_9GAMM</name>
<dbReference type="Gene3D" id="3.90.80.10">
    <property type="entry name" value="Inorganic pyrophosphatase"/>
    <property type="match status" value="1"/>
</dbReference>
<dbReference type="Pfam" id="PF00719">
    <property type="entry name" value="Pyrophosphatase"/>
    <property type="match status" value="1"/>
</dbReference>
<dbReference type="GO" id="GO:0005737">
    <property type="term" value="C:cytoplasm"/>
    <property type="evidence" value="ECO:0007669"/>
    <property type="project" value="InterPro"/>
</dbReference>
<evidence type="ECO:0000256" key="4">
    <source>
        <dbReference type="ARBA" id="ARBA00022801"/>
    </source>
</evidence>
<comment type="caution">
    <text evidence="6">The sequence shown here is derived from an EMBL/GenBank/DDBJ whole genome shotgun (WGS) entry which is preliminary data.</text>
</comment>
<dbReference type="OrthoDB" id="5382618at2"/>
<dbReference type="InterPro" id="IPR008162">
    <property type="entry name" value="Pyrophosphatase"/>
</dbReference>
<keyword evidence="5" id="KW-0460">Magnesium</keyword>
<keyword evidence="3" id="KW-0479">Metal-binding</keyword>
<sequence>MDAVTRGHASQSPPRVEVVIEIPRGSFLKRGSTGHVDFVSPLPCPFNYGSVPAWLGGEGDLLDAVVLGPRLAIGTRLTVPVRGAVGLAERRLYDDKLICSEQPLGWRTRAAVVGFFRVYICAKRGLNLLRGLPTDGRCTGWGAAQAALQRASPRPSDWRGPPVPF</sequence>
<evidence type="ECO:0000256" key="1">
    <source>
        <dbReference type="ARBA" id="ARBA00001946"/>
    </source>
</evidence>
<evidence type="ECO:0000256" key="5">
    <source>
        <dbReference type="ARBA" id="ARBA00022842"/>
    </source>
</evidence>
<accession>A0A2U2N577</accession>
<comment type="cofactor">
    <cofactor evidence="1">
        <name>Mg(2+)</name>
        <dbReference type="ChEBI" id="CHEBI:18420"/>
    </cofactor>
</comment>
<reference evidence="6 7" key="1">
    <citation type="submission" date="2018-05" db="EMBL/GenBank/DDBJ databases">
        <title>Spiribacter halobius sp. nov., a moderately halophilic bacterium isolated from marine solar saltern.</title>
        <authorList>
            <person name="Zheng W.-S."/>
            <person name="Lu D.-C."/>
            <person name="Du Z.-J."/>
        </authorList>
    </citation>
    <scope>NUCLEOTIDE SEQUENCE [LARGE SCALE GENOMIC DNA]</scope>
    <source>
        <strain evidence="6 7">E85</strain>
    </source>
</reference>
<dbReference type="Proteomes" id="UP000245474">
    <property type="component" value="Unassembled WGS sequence"/>
</dbReference>
<dbReference type="GO" id="GO:0000287">
    <property type="term" value="F:magnesium ion binding"/>
    <property type="evidence" value="ECO:0007669"/>
    <property type="project" value="InterPro"/>
</dbReference>
<dbReference type="AlphaFoldDB" id="A0A2U2N577"/>
<dbReference type="SUPFAM" id="SSF50324">
    <property type="entry name" value="Inorganic pyrophosphatase"/>
    <property type="match status" value="1"/>
</dbReference>
<dbReference type="RefSeq" id="WP_109677158.1">
    <property type="nucleotide sequence ID" value="NZ_CP086615.1"/>
</dbReference>